<sequence>MALRIYIVDLWLTESSLGCFQRLHHCSPLLTCSVKSSASSLLLFQCDLM</sequence>
<dbReference type="Ensembl" id="ENSSAUT00010062302.1">
    <property type="protein sequence ID" value="ENSSAUP00010059388.1"/>
    <property type="gene ID" value="ENSSAUG00010024142.1"/>
</dbReference>
<evidence type="ECO:0000313" key="2">
    <source>
        <dbReference type="Proteomes" id="UP000472265"/>
    </source>
</evidence>
<dbReference type="InParanoid" id="A0A671YAG4"/>
<reference evidence="1" key="2">
    <citation type="submission" date="2025-08" db="UniProtKB">
        <authorList>
            <consortium name="Ensembl"/>
        </authorList>
    </citation>
    <scope>IDENTIFICATION</scope>
</reference>
<protein>
    <submittedName>
        <fullName evidence="1">Uncharacterized protein</fullName>
    </submittedName>
</protein>
<organism evidence="1 2">
    <name type="scientific">Sparus aurata</name>
    <name type="common">Gilthead sea bream</name>
    <dbReference type="NCBI Taxonomy" id="8175"/>
    <lineage>
        <taxon>Eukaryota</taxon>
        <taxon>Metazoa</taxon>
        <taxon>Chordata</taxon>
        <taxon>Craniata</taxon>
        <taxon>Vertebrata</taxon>
        <taxon>Euteleostomi</taxon>
        <taxon>Actinopterygii</taxon>
        <taxon>Neopterygii</taxon>
        <taxon>Teleostei</taxon>
        <taxon>Neoteleostei</taxon>
        <taxon>Acanthomorphata</taxon>
        <taxon>Eupercaria</taxon>
        <taxon>Spariformes</taxon>
        <taxon>Sparidae</taxon>
        <taxon>Sparus</taxon>
    </lineage>
</organism>
<dbReference type="AlphaFoldDB" id="A0A671YAG4"/>
<reference evidence="1" key="3">
    <citation type="submission" date="2025-09" db="UniProtKB">
        <authorList>
            <consortium name="Ensembl"/>
        </authorList>
    </citation>
    <scope>IDENTIFICATION</scope>
</reference>
<evidence type="ECO:0000313" key="1">
    <source>
        <dbReference type="Ensembl" id="ENSSAUP00010059388.1"/>
    </source>
</evidence>
<reference evidence="1" key="1">
    <citation type="submission" date="2021-04" db="EMBL/GenBank/DDBJ databases">
        <authorList>
            <consortium name="Wellcome Sanger Institute Data Sharing"/>
        </authorList>
    </citation>
    <scope>NUCLEOTIDE SEQUENCE [LARGE SCALE GENOMIC DNA]</scope>
</reference>
<name>A0A671YAG4_SPAAU</name>
<proteinExistence type="predicted"/>
<keyword evidence="2" id="KW-1185">Reference proteome</keyword>
<accession>A0A671YAG4</accession>
<dbReference type="Proteomes" id="UP000472265">
    <property type="component" value="Chromosome 20"/>
</dbReference>